<dbReference type="PANTHER" id="PTHR15020:SF45">
    <property type="entry name" value="NAD(P)-BINDING DOMAIN-CONTAINING PROTEIN"/>
    <property type="match status" value="1"/>
</dbReference>
<reference evidence="3" key="1">
    <citation type="submission" date="2017-04" db="EMBL/GenBank/DDBJ databases">
        <title>Population genomics of picophytoplankton unveils novel chromosome hypervariability.</title>
        <authorList>
            <consortium name="DOE Joint Genome Institute"/>
            <person name="Blanc-Mathieu R."/>
            <person name="Krasovec M."/>
            <person name="Hebrard M."/>
            <person name="Yau S."/>
            <person name="Desgranges E."/>
            <person name="Martin J."/>
            <person name="Schackwitz W."/>
            <person name="Kuo A."/>
            <person name="Salin G."/>
            <person name="Donnadieu C."/>
            <person name="Desdevises Y."/>
            <person name="Sanchez-Ferandin S."/>
            <person name="Moreau H."/>
            <person name="Rivals E."/>
            <person name="Grigoriev I.V."/>
            <person name="Grimsley N."/>
            <person name="Eyre-Walker A."/>
            <person name="Piganeau G."/>
        </authorList>
    </citation>
    <scope>NUCLEOTIDE SEQUENCE [LARGE SCALE GENOMIC DNA]</scope>
    <source>
        <strain evidence="3">RCC 1115</strain>
    </source>
</reference>
<evidence type="ECO:0000259" key="2">
    <source>
        <dbReference type="Pfam" id="PF13460"/>
    </source>
</evidence>
<proteinExistence type="predicted"/>
<protein>
    <recommendedName>
        <fullName evidence="2">NAD(P)-binding domain-containing protein</fullName>
    </recommendedName>
</protein>
<dbReference type="Pfam" id="PF13460">
    <property type="entry name" value="NAD_binding_10"/>
    <property type="match status" value="1"/>
</dbReference>
<dbReference type="SUPFAM" id="SSF51735">
    <property type="entry name" value="NAD(P)-binding Rossmann-fold domains"/>
    <property type="match status" value="1"/>
</dbReference>
<dbReference type="AlphaFoldDB" id="A0A1Y5IM34"/>
<dbReference type="eggNOG" id="KOG1203">
    <property type="taxonomic scope" value="Eukaryota"/>
</dbReference>
<feature type="region of interest" description="Disordered" evidence="1">
    <location>
        <begin position="1"/>
        <end position="26"/>
    </location>
</feature>
<accession>A0A1Y5IM34</accession>
<evidence type="ECO:0000256" key="1">
    <source>
        <dbReference type="SAM" id="MobiDB-lite"/>
    </source>
</evidence>
<dbReference type="PANTHER" id="PTHR15020">
    <property type="entry name" value="FLAVIN REDUCTASE-RELATED"/>
    <property type="match status" value="1"/>
</dbReference>
<dbReference type="EMBL" id="KZ155771">
    <property type="protein sequence ID" value="OUS49244.1"/>
    <property type="molecule type" value="Genomic_DNA"/>
</dbReference>
<evidence type="ECO:0000313" key="3">
    <source>
        <dbReference type="EMBL" id="OUS49244.1"/>
    </source>
</evidence>
<dbReference type="InterPro" id="IPR036291">
    <property type="entry name" value="NAD(P)-bd_dom_sf"/>
</dbReference>
<dbReference type="InterPro" id="IPR016040">
    <property type="entry name" value="NAD(P)-bd_dom"/>
</dbReference>
<sequence>MSARALSPTPRPTRSSTPSRDARSCAKPRVIRNVRSVIARAGDLEPDNISVLVCGGNGVAMDVFRQLTEKGTWATVLQRHETNRKEIESVGGFLVKGDALDPKAVDKAMNQSDEYDAVVSTIGGTPADPRADSEANIALIDAAAKKGVGKFVLVTSIGAGDSAGAPPPNVYEALKPVLIEKAKAEEHLKKVSAATGMAYVIVRPGGLKSEPLTSTAVLTEDTNICGAIHREDVADLVIKCVLKAKANGKVLSAVDKAQLFDQPEFVPFEV</sequence>
<feature type="domain" description="NAD(P)-binding" evidence="2">
    <location>
        <begin position="59"/>
        <end position="241"/>
    </location>
</feature>
<gene>
    <name evidence="3" type="ORF">BE221DRAFT_202493</name>
</gene>
<name>A0A1Y5IM34_OSTTA</name>
<dbReference type="Gene3D" id="3.40.50.720">
    <property type="entry name" value="NAD(P)-binding Rossmann-like Domain"/>
    <property type="match status" value="1"/>
</dbReference>
<organism evidence="3">
    <name type="scientific">Ostreococcus tauri</name>
    <name type="common">Marine green alga</name>
    <dbReference type="NCBI Taxonomy" id="70448"/>
    <lineage>
        <taxon>Eukaryota</taxon>
        <taxon>Viridiplantae</taxon>
        <taxon>Chlorophyta</taxon>
        <taxon>Mamiellophyceae</taxon>
        <taxon>Mamiellales</taxon>
        <taxon>Bathycoccaceae</taxon>
        <taxon>Ostreococcus</taxon>
    </lineage>
</organism>
<dbReference type="Proteomes" id="UP000195557">
    <property type="component" value="Unassembled WGS sequence"/>
</dbReference>